<dbReference type="UniPathway" id="UPA00253">
    <property type="reaction ID" value="UER00327"/>
</dbReference>
<protein>
    <recommendedName>
        <fullName evidence="3 10">Quinolinate synthase</fullName>
        <ecNumber evidence="3 10">2.5.1.72</ecNumber>
    </recommendedName>
</protein>
<keyword evidence="9" id="KW-0411">Iron-sulfur</keyword>
<evidence type="ECO:0000256" key="8">
    <source>
        <dbReference type="ARBA" id="ARBA00023004"/>
    </source>
</evidence>
<keyword evidence="5" id="KW-0662">Pyridine nucleotide biosynthesis</keyword>
<dbReference type="NCBIfam" id="TIGR00550">
    <property type="entry name" value="nadA"/>
    <property type="match status" value="1"/>
</dbReference>
<dbReference type="NCBIfam" id="NF006878">
    <property type="entry name" value="PRK09375.1-2"/>
    <property type="match status" value="1"/>
</dbReference>
<evidence type="ECO:0000256" key="2">
    <source>
        <dbReference type="ARBA" id="ARBA00005065"/>
    </source>
</evidence>
<dbReference type="InterPro" id="IPR036094">
    <property type="entry name" value="NadA_sf"/>
</dbReference>
<dbReference type="Gene3D" id="3.40.50.10800">
    <property type="entry name" value="NadA-like"/>
    <property type="match status" value="3"/>
</dbReference>
<evidence type="ECO:0000256" key="10">
    <source>
        <dbReference type="NCBIfam" id="TIGR00550"/>
    </source>
</evidence>
<dbReference type="EC" id="2.5.1.72" evidence="3 10"/>
<keyword evidence="8" id="KW-0408">Iron</keyword>
<gene>
    <name evidence="11" type="ORF">AMJ40_02865</name>
</gene>
<evidence type="ECO:0000313" key="11">
    <source>
        <dbReference type="EMBL" id="KPJ50468.1"/>
    </source>
</evidence>
<organism evidence="11 12">
    <name type="scientific">candidate division TA06 bacterium DG_26</name>
    <dbReference type="NCBI Taxonomy" id="1703771"/>
    <lineage>
        <taxon>Bacteria</taxon>
        <taxon>Bacteria division TA06</taxon>
    </lineage>
</organism>
<proteinExistence type="predicted"/>
<keyword evidence="7" id="KW-0479">Metal-binding</keyword>
<dbReference type="GO" id="GO:0008987">
    <property type="term" value="F:quinolinate synthetase A activity"/>
    <property type="evidence" value="ECO:0007669"/>
    <property type="project" value="UniProtKB-UniRule"/>
</dbReference>
<dbReference type="Pfam" id="PF02445">
    <property type="entry name" value="NadA"/>
    <property type="match status" value="1"/>
</dbReference>
<evidence type="ECO:0000256" key="6">
    <source>
        <dbReference type="ARBA" id="ARBA00022679"/>
    </source>
</evidence>
<evidence type="ECO:0000256" key="3">
    <source>
        <dbReference type="ARBA" id="ARBA00012669"/>
    </source>
</evidence>
<evidence type="ECO:0000256" key="7">
    <source>
        <dbReference type="ARBA" id="ARBA00022723"/>
    </source>
</evidence>
<evidence type="ECO:0000256" key="1">
    <source>
        <dbReference type="ARBA" id="ARBA00001966"/>
    </source>
</evidence>
<evidence type="ECO:0000256" key="9">
    <source>
        <dbReference type="ARBA" id="ARBA00023014"/>
    </source>
</evidence>
<evidence type="ECO:0000256" key="4">
    <source>
        <dbReference type="ARBA" id="ARBA00022485"/>
    </source>
</evidence>
<dbReference type="PATRIC" id="fig|1703771.3.peg.706"/>
<comment type="caution">
    <text evidence="11">The sequence shown here is derived from an EMBL/GenBank/DDBJ whole genome shotgun (WGS) entry which is preliminary data.</text>
</comment>
<evidence type="ECO:0000256" key="5">
    <source>
        <dbReference type="ARBA" id="ARBA00022642"/>
    </source>
</evidence>
<dbReference type="GO" id="GO:0046872">
    <property type="term" value="F:metal ion binding"/>
    <property type="evidence" value="ECO:0007669"/>
    <property type="project" value="UniProtKB-KW"/>
</dbReference>
<dbReference type="GO" id="GO:0034628">
    <property type="term" value="P:'de novo' NAD+ biosynthetic process from L-aspartate"/>
    <property type="evidence" value="ECO:0007669"/>
    <property type="project" value="TreeGrafter"/>
</dbReference>
<sequence>MQTRKGLVERINELKRSKNAIILAHNYQRSEVQEIADLVGDSLELIREGLRGAARVIVFCGIRFMAETLKIVVPGRLVLLPRREAGCPMADTVSPEDIIKLRSQRPRATFICHENAHASVKAECDVCCTSSNALRVVNSVDGTEVVFIPDRNLASWVSKHTPKKIIPGEGFCFVHERIDPASIHRVRALHPDAAVLVHPGCRPEVVDLADEVLNITEMVSFSRSASVQKIVVGAEEGIIHRLRRDSPEKTFYTCGAAKMCKNMKITTLEDVCGALEREKYRIELPESIMLKARKPVMRMLEVCGGIE</sequence>
<keyword evidence="4" id="KW-0004">4Fe-4S</keyword>
<dbReference type="InterPro" id="IPR003473">
    <property type="entry name" value="NadA"/>
</dbReference>
<dbReference type="PANTHER" id="PTHR30573">
    <property type="entry name" value="QUINOLINATE SYNTHETASE A"/>
    <property type="match status" value="1"/>
</dbReference>
<dbReference type="GO" id="GO:0051539">
    <property type="term" value="F:4 iron, 4 sulfur cluster binding"/>
    <property type="evidence" value="ECO:0007669"/>
    <property type="project" value="UniProtKB-KW"/>
</dbReference>
<accession>A0A0S7WJW8</accession>
<dbReference type="AlphaFoldDB" id="A0A0S7WJW8"/>
<comment type="cofactor">
    <cofactor evidence="1">
        <name>[4Fe-4S] cluster</name>
        <dbReference type="ChEBI" id="CHEBI:49883"/>
    </cofactor>
</comment>
<dbReference type="SUPFAM" id="SSF142754">
    <property type="entry name" value="NadA-like"/>
    <property type="match status" value="1"/>
</dbReference>
<dbReference type="PANTHER" id="PTHR30573:SF0">
    <property type="entry name" value="QUINOLINATE SYNTHASE, CHLOROPLASTIC"/>
    <property type="match status" value="1"/>
</dbReference>
<comment type="pathway">
    <text evidence="2">Cofactor biosynthesis; NAD(+) biosynthesis; quinolinate from iminoaspartate: step 1/1.</text>
</comment>
<dbReference type="Proteomes" id="UP000051124">
    <property type="component" value="Unassembled WGS sequence"/>
</dbReference>
<keyword evidence="6" id="KW-0808">Transferase</keyword>
<reference evidence="11 12" key="1">
    <citation type="journal article" date="2015" name="Microbiome">
        <title>Genomic resolution of linkages in carbon, nitrogen, and sulfur cycling among widespread estuary sediment bacteria.</title>
        <authorList>
            <person name="Baker B.J."/>
            <person name="Lazar C.S."/>
            <person name="Teske A.P."/>
            <person name="Dick G.J."/>
        </authorList>
    </citation>
    <scope>NUCLEOTIDE SEQUENCE [LARGE SCALE GENOMIC DNA]</scope>
    <source>
        <strain evidence="11">DG_26</strain>
    </source>
</reference>
<evidence type="ECO:0000313" key="12">
    <source>
        <dbReference type="Proteomes" id="UP000051124"/>
    </source>
</evidence>
<name>A0A0S7WJW8_UNCT6</name>
<dbReference type="EMBL" id="LIZT01000021">
    <property type="protein sequence ID" value="KPJ50468.1"/>
    <property type="molecule type" value="Genomic_DNA"/>
</dbReference>